<organism evidence="3 4">
    <name type="scientific">Acidicapsa dinghuensis</name>
    <dbReference type="NCBI Taxonomy" id="2218256"/>
    <lineage>
        <taxon>Bacteria</taxon>
        <taxon>Pseudomonadati</taxon>
        <taxon>Acidobacteriota</taxon>
        <taxon>Terriglobia</taxon>
        <taxon>Terriglobales</taxon>
        <taxon>Acidobacteriaceae</taxon>
        <taxon>Acidicapsa</taxon>
    </lineage>
</organism>
<dbReference type="PANTHER" id="PTHR43265:SF1">
    <property type="entry name" value="ESTERASE ESTD"/>
    <property type="match status" value="1"/>
</dbReference>
<dbReference type="EMBL" id="JBHSPH010000002">
    <property type="protein sequence ID" value="MFC5862155.1"/>
    <property type="molecule type" value="Genomic_DNA"/>
</dbReference>
<feature type="domain" description="AB hydrolase-1" evidence="2">
    <location>
        <begin position="76"/>
        <end position="314"/>
    </location>
</feature>
<dbReference type="Pfam" id="PF12697">
    <property type="entry name" value="Abhydrolase_6"/>
    <property type="match status" value="1"/>
</dbReference>
<dbReference type="InterPro" id="IPR000073">
    <property type="entry name" value="AB_hydrolase_1"/>
</dbReference>
<evidence type="ECO:0000313" key="3">
    <source>
        <dbReference type="EMBL" id="MFC5862155.1"/>
    </source>
</evidence>
<gene>
    <name evidence="3" type="ORF">ACFPT7_07615</name>
</gene>
<dbReference type="Gene3D" id="3.40.50.1820">
    <property type="entry name" value="alpha/beta hydrolase"/>
    <property type="match status" value="1"/>
</dbReference>
<dbReference type="InterPro" id="IPR053145">
    <property type="entry name" value="AB_hydrolase_Est10"/>
</dbReference>
<protein>
    <submittedName>
        <fullName evidence="3">Alpha/beta hydrolase</fullName>
    </submittedName>
</protein>
<evidence type="ECO:0000256" key="1">
    <source>
        <dbReference type="SAM" id="SignalP"/>
    </source>
</evidence>
<feature type="chain" id="PRO_5045142401" evidence="1">
    <location>
        <begin position="21"/>
        <end position="337"/>
    </location>
</feature>
<reference evidence="4" key="1">
    <citation type="journal article" date="2019" name="Int. J. Syst. Evol. Microbiol.">
        <title>The Global Catalogue of Microorganisms (GCM) 10K type strain sequencing project: providing services to taxonomists for standard genome sequencing and annotation.</title>
        <authorList>
            <consortium name="The Broad Institute Genomics Platform"/>
            <consortium name="The Broad Institute Genome Sequencing Center for Infectious Disease"/>
            <person name="Wu L."/>
            <person name="Ma J."/>
        </authorList>
    </citation>
    <scope>NUCLEOTIDE SEQUENCE [LARGE SCALE GENOMIC DNA]</scope>
    <source>
        <strain evidence="4">JCM 4087</strain>
    </source>
</reference>
<accession>A0ABW1EDT5</accession>
<dbReference type="RefSeq" id="WP_263338394.1">
    <property type="nucleotide sequence ID" value="NZ_JAGSYH010000004.1"/>
</dbReference>
<evidence type="ECO:0000313" key="4">
    <source>
        <dbReference type="Proteomes" id="UP001596091"/>
    </source>
</evidence>
<name>A0ABW1EDT5_9BACT</name>
<proteinExistence type="predicted"/>
<dbReference type="GO" id="GO:0016787">
    <property type="term" value="F:hydrolase activity"/>
    <property type="evidence" value="ECO:0007669"/>
    <property type="project" value="UniProtKB-KW"/>
</dbReference>
<dbReference type="PANTHER" id="PTHR43265">
    <property type="entry name" value="ESTERASE ESTD"/>
    <property type="match status" value="1"/>
</dbReference>
<keyword evidence="3" id="KW-0378">Hydrolase</keyword>
<keyword evidence="4" id="KW-1185">Reference proteome</keyword>
<sequence length="337" mass="36309">MVVARLKAGLKMAVPATVFAMLCTSLPLERSLAAQTGEQKAGEIRERIVQVQTNDNVTDAGALFTPPKNEAKEIAVIWVHGATINFYSPTYVAISRALANRGFTVVTGNTRMHDLGNDEAWPGGKRIRGGTYWGIPSEQVRDIAAWIDFAQRLGFKHVVLVGHSAGANAAREYQAKTQDPRVAGLVLASGDVRPDTRIPPPEWVSKAKQDISDGKPEELVQGPFLSAGTFLDLVNRPPGFKDFFGALSNDAGVSRIQCPLLVLLGTDGDVGNEEDLKQIKASIERLPTHPSRVDTSLIQGADHMYDGHEDRVAQVIASWSDTLLSANAEKGGAPNNP</sequence>
<dbReference type="Proteomes" id="UP001596091">
    <property type="component" value="Unassembled WGS sequence"/>
</dbReference>
<feature type="signal peptide" evidence="1">
    <location>
        <begin position="1"/>
        <end position="20"/>
    </location>
</feature>
<keyword evidence="1" id="KW-0732">Signal</keyword>
<evidence type="ECO:0000259" key="2">
    <source>
        <dbReference type="Pfam" id="PF12697"/>
    </source>
</evidence>
<comment type="caution">
    <text evidence="3">The sequence shown here is derived from an EMBL/GenBank/DDBJ whole genome shotgun (WGS) entry which is preliminary data.</text>
</comment>
<dbReference type="InterPro" id="IPR029058">
    <property type="entry name" value="AB_hydrolase_fold"/>
</dbReference>
<dbReference type="SUPFAM" id="SSF53474">
    <property type="entry name" value="alpha/beta-Hydrolases"/>
    <property type="match status" value="1"/>
</dbReference>